<dbReference type="SMART" id="SM00490">
    <property type="entry name" value="HELICc"/>
    <property type="match status" value="1"/>
</dbReference>
<dbReference type="GO" id="GO:0005524">
    <property type="term" value="F:ATP binding"/>
    <property type="evidence" value="ECO:0007669"/>
    <property type="project" value="UniProtKB-KW"/>
</dbReference>
<dbReference type="Proteomes" id="UP000178606">
    <property type="component" value="Unassembled WGS sequence"/>
</dbReference>
<dbReference type="PANTHER" id="PTHR45766:SF6">
    <property type="entry name" value="SWI_SNF-RELATED MATRIX-ASSOCIATED ACTIN-DEPENDENT REGULATOR OF CHROMATIN SUBFAMILY A-LIKE PROTEIN 1"/>
    <property type="match status" value="1"/>
</dbReference>
<dbReference type="PROSITE" id="PS51192">
    <property type="entry name" value="HELICASE_ATP_BIND_1"/>
    <property type="match status" value="1"/>
</dbReference>
<keyword evidence="4" id="KW-0067">ATP-binding</keyword>
<reference evidence="8 9" key="1">
    <citation type="journal article" date="2016" name="Nat. Commun.">
        <title>Thousands of microbial genomes shed light on interconnected biogeochemical processes in an aquifer system.</title>
        <authorList>
            <person name="Anantharaman K."/>
            <person name="Brown C.T."/>
            <person name="Hug L.A."/>
            <person name="Sharon I."/>
            <person name="Castelle C.J."/>
            <person name="Probst A.J."/>
            <person name="Thomas B.C."/>
            <person name="Singh A."/>
            <person name="Wilkins M.J."/>
            <person name="Karaoz U."/>
            <person name="Brodie E.L."/>
            <person name="Williams K.H."/>
            <person name="Hubbard S.S."/>
            <person name="Banfield J.F."/>
        </authorList>
    </citation>
    <scope>NUCLEOTIDE SEQUENCE [LARGE SCALE GENOMIC DNA]</scope>
    <source>
        <strain evidence="9">RIFCSPLOWO2_12_FULL_64_10</strain>
    </source>
</reference>
<name>A0A1F6D750_HANXR</name>
<dbReference type="EMBL" id="MFKF01000004">
    <property type="protein sequence ID" value="OGG57259.1"/>
    <property type="molecule type" value="Genomic_DNA"/>
</dbReference>
<evidence type="ECO:0000256" key="4">
    <source>
        <dbReference type="ARBA" id="ARBA00022840"/>
    </source>
</evidence>
<feature type="domain" description="Helicase ATP-binding" evidence="6">
    <location>
        <begin position="111"/>
        <end position="280"/>
    </location>
</feature>
<evidence type="ECO:0000256" key="1">
    <source>
        <dbReference type="ARBA" id="ARBA00022741"/>
    </source>
</evidence>
<evidence type="ECO:0008006" key="10">
    <source>
        <dbReference type="Google" id="ProtNLM"/>
    </source>
</evidence>
<evidence type="ECO:0000256" key="2">
    <source>
        <dbReference type="ARBA" id="ARBA00022801"/>
    </source>
</evidence>
<dbReference type="CDD" id="cd18011">
    <property type="entry name" value="DEXDc_RapA"/>
    <property type="match status" value="1"/>
</dbReference>
<dbReference type="GO" id="GO:0016787">
    <property type="term" value="F:hydrolase activity"/>
    <property type="evidence" value="ECO:0007669"/>
    <property type="project" value="UniProtKB-KW"/>
</dbReference>
<accession>A0A1F6D750</accession>
<dbReference type="SUPFAM" id="SSF52540">
    <property type="entry name" value="P-loop containing nucleoside triphosphate hydrolases"/>
    <property type="match status" value="2"/>
</dbReference>
<dbReference type="InterPro" id="IPR000330">
    <property type="entry name" value="SNF2_N"/>
</dbReference>
<dbReference type="InterPro" id="IPR049730">
    <property type="entry name" value="SNF2/RAD54-like_C"/>
</dbReference>
<dbReference type="CDD" id="cd18793">
    <property type="entry name" value="SF2_C_SNF"/>
    <property type="match status" value="1"/>
</dbReference>
<keyword evidence="2" id="KW-0378">Hydrolase</keyword>
<dbReference type="Gene3D" id="3.40.50.300">
    <property type="entry name" value="P-loop containing nucleotide triphosphate hydrolases"/>
    <property type="match status" value="1"/>
</dbReference>
<keyword evidence="5" id="KW-0175">Coiled coil</keyword>
<dbReference type="AlphaFoldDB" id="A0A1F6D750"/>
<dbReference type="SMART" id="SM00487">
    <property type="entry name" value="DEXDc"/>
    <property type="match status" value="1"/>
</dbReference>
<evidence type="ECO:0000313" key="9">
    <source>
        <dbReference type="Proteomes" id="UP000178606"/>
    </source>
</evidence>
<keyword evidence="1" id="KW-0547">Nucleotide-binding</keyword>
<evidence type="ECO:0000259" key="7">
    <source>
        <dbReference type="PROSITE" id="PS51194"/>
    </source>
</evidence>
<dbReference type="Pfam" id="PF00271">
    <property type="entry name" value="Helicase_C"/>
    <property type="match status" value="1"/>
</dbReference>
<dbReference type="PANTHER" id="PTHR45766">
    <property type="entry name" value="DNA ANNEALING HELICASE AND ENDONUCLEASE ZRANB3 FAMILY MEMBER"/>
    <property type="match status" value="1"/>
</dbReference>
<protein>
    <recommendedName>
        <fullName evidence="10">Helicase</fullName>
    </recommendedName>
</protein>
<keyword evidence="3" id="KW-0347">Helicase</keyword>
<dbReference type="PROSITE" id="PS51194">
    <property type="entry name" value="HELICASE_CTER"/>
    <property type="match status" value="1"/>
</dbReference>
<dbReference type="InterPro" id="IPR014001">
    <property type="entry name" value="Helicase_ATP-bd"/>
</dbReference>
<comment type="caution">
    <text evidence="8">The sequence shown here is derived from an EMBL/GenBank/DDBJ whole genome shotgun (WGS) entry which is preliminary data.</text>
</comment>
<feature type="coiled-coil region" evidence="5">
    <location>
        <begin position="695"/>
        <end position="722"/>
    </location>
</feature>
<organism evidence="8 9">
    <name type="scientific">Handelsmanbacteria sp. (strain RIFCSPLOWO2_12_FULL_64_10)</name>
    <dbReference type="NCBI Taxonomy" id="1817868"/>
    <lineage>
        <taxon>Bacteria</taxon>
        <taxon>Candidatus Handelsmaniibacteriota</taxon>
    </lineage>
</organism>
<dbReference type="InterPro" id="IPR057342">
    <property type="entry name" value="DEXDc_RapA"/>
</dbReference>
<evidence type="ECO:0000259" key="6">
    <source>
        <dbReference type="PROSITE" id="PS51192"/>
    </source>
</evidence>
<feature type="domain" description="Helicase C-terminal" evidence="7">
    <location>
        <begin position="508"/>
        <end position="658"/>
    </location>
</feature>
<dbReference type="GO" id="GO:0004386">
    <property type="term" value="F:helicase activity"/>
    <property type="evidence" value="ECO:0007669"/>
    <property type="project" value="UniProtKB-KW"/>
</dbReference>
<dbReference type="InterPro" id="IPR027417">
    <property type="entry name" value="P-loop_NTPase"/>
</dbReference>
<dbReference type="Pfam" id="PF00176">
    <property type="entry name" value="SNF2-rel_dom"/>
    <property type="match status" value="1"/>
</dbReference>
<evidence type="ECO:0000256" key="5">
    <source>
        <dbReference type="SAM" id="Coils"/>
    </source>
</evidence>
<dbReference type="InterPro" id="IPR038718">
    <property type="entry name" value="SNF2-like_sf"/>
</dbReference>
<sequence>MSEIGVSSYVRVKGRPDLGVGEVLRVRETGPDFQADIAFEGPDGRRLETLPLSRLEPAPDLWERLTRGDFDDPLDFALKQLAFQFPLTNSGGELSSSRTDLLPHQILLTYDVVASPRRRLLIADEVGLGKTIETGMAIRELVARGEAERILIVTPAGLTRNWQRELAECFGLHFDILGIDFTDANPSVWETHPRVIASIDRLKQPRRKERLTSTRWDLIVFDEAHHLSRTKTGGKIHATQNYRLAETLRGRTRDLLFLSATPHQGDPFQFWSLIQLLDDSLFDSPESMLDHRGLLNRAMIRRIKREVTDAEGQPIFMRRQVHSQVFAMAHRERAFYDRLTEYLREGYGAAGVGETRTTSSQRAIGFVMATFQKIMASSPRAIRQALRRRLLVLLARQQMALEERAARKGDTAAAEKIQALEQEMRSLAIQIQGIPPGGAQWAEAGAHVAQLKQRLARKVAEEETAWALDGDEEGGEVIYSDTEIPGETARVRELIRLVPDGTDRKFDTLIRAVEELRRDNLAEKFILFTQYRETLEYLREELAKVYGAEAIVTVKGGPLTDKIAAVEAFWEPDGARFLISTSAGGEGINLQCARILFNYDLPWNPMAVEQRIGRIHRYGQQDTAQVYNLVAEDTVEQQIYGLLEHKLLEIARTIGKVDLVTGQATEDFRSEILGFLGASPSYQDLYKKALIDRDYIRTEQEMAEAMERARRASEALRSLAQDLEGFNLAHYAALRGRFTLEDLRDFCLVALPRLGGAILPDGEFYRIEVPSRLQGYPRVERSYRNVTFDRKLAMRRRQAGLLGIGHPLVDALLAELQKDDVPGMVACLDAGGGTGSSLRVHCLAHVAYEDGKTRRYLRTADLKPDGAWASVDDGAEASVLALLRSRVRSTSVMSAPGSLPDWASAYSAAISFWESELRAKEGGILSVRFVVTGIASGV</sequence>
<proteinExistence type="predicted"/>
<dbReference type="Gene3D" id="3.40.50.10810">
    <property type="entry name" value="Tandem AAA-ATPase domain"/>
    <property type="match status" value="1"/>
</dbReference>
<evidence type="ECO:0000313" key="8">
    <source>
        <dbReference type="EMBL" id="OGG57259.1"/>
    </source>
</evidence>
<gene>
    <name evidence="8" type="ORF">A3F84_24330</name>
</gene>
<evidence type="ECO:0000256" key="3">
    <source>
        <dbReference type="ARBA" id="ARBA00022806"/>
    </source>
</evidence>
<dbReference type="InterPro" id="IPR001650">
    <property type="entry name" value="Helicase_C-like"/>
</dbReference>